<sequence>MDNTELLQRNKNDFRFKKDINIVSRTYEDNEYEYMDLRENDLHLRTKKKTDEKINIDIAKSNTICCDKRFLISLIFFILTYIIIAFQIYEMIKTLPEIVGPSNRYFYYFIGSSINFIVNLLLVISFTAPRSSIKYLIVKHLIIFVWQIVLFMLFLLFSNAYIGKIKFQN</sequence>
<evidence type="ECO:0000313" key="3">
    <source>
        <dbReference type="Proteomes" id="UP000003163"/>
    </source>
</evidence>
<dbReference type="Proteomes" id="UP000003163">
    <property type="component" value="Unassembled WGS sequence"/>
</dbReference>
<gene>
    <name evidence="2" type="ORF">EDEG_01057</name>
</gene>
<feature type="transmembrane region" description="Helical" evidence="1">
    <location>
        <begin position="141"/>
        <end position="162"/>
    </location>
</feature>
<keyword evidence="1" id="KW-0812">Transmembrane</keyword>
<accession>J9DTZ3</accession>
<keyword evidence="1" id="KW-0472">Membrane</keyword>
<evidence type="ECO:0000256" key="1">
    <source>
        <dbReference type="SAM" id="Phobius"/>
    </source>
</evidence>
<organism evidence="2 3">
    <name type="scientific">Edhazardia aedis (strain USNM 41457)</name>
    <name type="common">Microsporidian parasite</name>
    <dbReference type="NCBI Taxonomy" id="1003232"/>
    <lineage>
        <taxon>Eukaryota</taxon>
        <taxon>Fungi</taxon>
        <taxon>Fungi incertae sedis</taxon>
        <taxon>Microsporidia</taxon>
        <taxon>Edhazardia</taxon>
    </lineage>
</organism>
<keyword evidence="3" id="KW-1185">Reference proteome</keyword>
<protein>
    <submittedName>
        <fullName evidence="2">Uncharacterized protein</fullName>
    </submittedName>
</protein>
<proteinExistence type="predicted"/>
<dbReference type="VEuPathDB" id="MicrosporidiaDB:EDEG_01057"/>
<dbReference type="EMBL" id="AFBI03000014">
    <property type="protein sequence ID" value="EJW04767.1"/>
    <property type="molecule type" value="Genomic_DNA"/>
</dbReference>
<evidence type="ECO:0000313" key="2">
    <source>
        <dbReference type="EMBL" id="EJW04767.1"/>
    </source>
</evidence>
<reference evidence="3" key="2">
    <citation type="submission" date="2015-07" db="EMBL/GenBank/DDBJ databases">
        <title>Contrasting host-pathogen interactions and genome evolution in two generalist and specialist microsporidian pathogens of mosquitoes.</title>
        <authorList>
            <consortium name="The Broad Institute Genomics Platform"/>
            <consortium name="The Broad Institute Genome Sequencing Center for Infectious Disease"/>
            <person name="Cuomo C.A."/>
            <person name="Sanscrainte N.D."/>
            <person name="Goldberg J.M."/>
            <person name="Heiman D."/>
            <person name="Young S."/>
            <person name="Zeng Q."/>
            <person name="Becnel J.J."/>
            <person name="Birren B.W."/>
        </authorList>
    </citation>
    <scope>NUCLEOTIDE SEQUENCE [LARGE SCALE GENOMIC DNA]</scope>
    <source>
        <strain evidence="3">USNM 41457</strain>
    </source>
</reference>
<dbReference type="HOGENOM" id="CLU_1578507_0_0_1"/>
<feature type="transmembrane region" description="Helical" evidence="1">
    <location>
        <begin position="105"/>
        <end position="129"/>
    </location>
</feature>
<reference evidence="2 3" key="1">
    <citation type="submission" date="2011-08" db="EMBL/GenBank/DDBJ databases">
        <authorList>
            <person name="Liu Z.J."/>
            <person name="Shi F.L."/>
            <person name="Lu J.Q."/>
            <person name="Li M."/>
            <person name="Wang Z.L."/>
        </authorList>
    </citation>
    <scope>NUCLEOTIDE SEQUENCE [LARGE SCALE GENOMIC DNA]</scope>
    <source>
        <strain evidence="2 3">USNM 41457</strain>
    </source>
</reference>
<comment type="caution">
    <text evidence="2">The sequence shown here is derived from an EMBL/GenBank/DDBJ whole genome shotgun (WGS) entry which is preliminary data.</text>
</comment>
<name>J9DTZ3_EDHAE</name>
<dbReference type="AlphaFoldDB" id="J9DTZ3"/>
<feature type="transmembrane region" description="Helical" evidence="1">
    <location>
        <begin position="70"/>
        <end position="89"/>
    </location>
</feature>
<dbReference type="InParanoid" id="J9DTZ3"/>
<keyword evidence="1" id="KW-1133">Transmembrane helix</keyword>